<reference evidence="10 11" key="1">
    <citation type="submission" date="2020-10" db="EMBL/GenBank/DDBJ databases">
        <title>Thermofilum lucidum 3507LT sp. nov. a novel member of Thermofilaceae family isolated from Chile hot spring, and proposal of description order Thermofilales.</title>
        <authorList>
            <person name="Zayulina K.S."/>
            <person name="Elcheninov A.G."/>
            <person name="Toshchakov S.V."/>
            <person name="Kublanov I.V."/>
        </authorList>
    </citation>
    <scope>NUCLEOTIDE SEQUENCE [LARGE SCALE GENOMIC DNA]</scope>
    <source>
        <strain evidence="10 11">3507LT</strain>
    </source>
</reference>
<dbReference type="CDD" id="cd00958">
    <property type="entry name" value="DhnA"/>
    <property type="match status" value="1"/>
</dbReference>
<keyword evidence="6" id="KW-0324">Glycolysis</keyword>
<dbReference type="AlphaFoldDB" id="A0A7L9FIL7"/>
<dbReference type="PANTHER" id="PTHR47916">
    <property type="entry name" value="FRUCTOSE-BISPHOSPHATE ALDOLASE CLASS 1"/>
    <property type="match status" value="1"/>
</dbReference>
<dbReference type="Proteomes" id="UP000594121">
    <property type="component" value="Chromosome"/>
</dbReference>
<protein>
    <recommendedName>
        <fullName evidence="4">fructose-bisphosphate aldolase</fullName>
        <ecNumber evidence="4">4.1.2.13</ecNumber>
    </recommendedName>
</protein>
<dbReference type="GeneID" id="59149912"/>
<comment type="similarity">
    <text evidence="3">Belongs to the DeoC/FbaB aldolase family.</text>
</comment>
<evidence type="ECO:0000256" key="9">
    <source>
        <dbReference type="PIRSR" id="PIRSR038992-1"/>
    </source>
</evidence>
<sequence length="270" mass="29648">MSYSSVGKRLRLKRILPDGKSLIFAFDHGVEHGPADFPGETIDPRKILEKVVDVVDAVMLLPGMAYLTSEVWAGKVPLIVKVTSKTSLRPEEEKLLQSQFGWVEDAVRLGADAVAATVYWGSRYEDQMLRQWFAVKREAEEYGLPCLQLSYPRGPAIKNMYDVEVVRYGVRAAIESGADLIKTYYTGSTETFREVVRTASGVPVLMSGGAKAKTLLDFLYVVKSVMDAGAQGVVVGRNIFQHENPRGAARAISAVVHGGLSPEEALKRAE</sequence>
<dbReference type="GO" id="GO:0005737">
    <property type="term" value="C:cytoplasm"/>
    <property type="evidence" value="ECO:0007669"/>
    <property type="project" value="UniProtKB-SubCell"/>
</dbReference>
<dbReference type="EMBL" id="CP062310">
    <property type="protein sequence ID" value="QOJ78756.1"/>
    <property type="molecule type" value="Genomic_DNA"/>
</dbReference>
<keyword evidence="8" id="KW-0704">Schiff base</keyword>
<dbReference type="Pfam" id="PF01791">
    <property type="entry name" value="DeoC"/>
    <property type="match status" value="1"/>
</dbReference>
<name>A0A7L9FIL7_9CREN</name>
<evidence type="ECO:0000256" key="2">
    <source>
        <dbReference type="ARBA" id="ARBA00004496"/>
    </source>
</evidence>
<gene>
    <name evidence="10" type="ORF">IG193_08410</name>
</gene>
<evidence type="ECO:0000256" key="8">
    <source>
        <dbReference type="ARBA" id="ARBA00023270"/>
    </source>
</evidence>
<evidence type="ECO:0000256" key="1">
    <source>
        <dbReference type="ARBA" id="ARBA00000441"/>
    </source>
</evidence>
<proteinExistence type="inferred from homology"/>
<dbReference type="PIRSF" id="PIRSF038992">
    <property type="entry name" value="Aldolase_Ia"/>
    <property type="match status" value="1"/>
</dbReference>
<dbReference type="InParanoid" id="A0A7L9FIL7"/>
<dbReference type="InterPro" id="IPR002915">
    <property type="entry name" value="DeoC/FbaB/LacD_aldolase"/>
</dbReference>
<dbReference type="EC" id="4.1.2.13" evidence="4"/>
<evidence type="ECO:0000256" key="3">
    <source>
        <dbReference type="ARBA" id="ARBA00008116"/>
    </source>
</evidence>
<dbReference type="Gene3D" id="3.20.20.70">
    <property type="entry name" value="Aldolase class I"/>
    <property type="match status" value="1"/>
</dbReference>
<evidence type="ECO:0000256" key="6">
    <source>
        <dbReference type="ARBA" id="ARBA00023152"/>
    </source>
</evidence>
<keyword evidence="5" id="KW-0963">Cytoplasm</keyword>
<evidence type="ECO:0000256" key="4">
    <source>
        <dbReference type="ARBA" id="ARBA00013068"/>
    </source>
</evidence>
<evidence type="ECO:0000256" key="7">
    <source>
        <dbReference type="ARBA" id="ARBA00023239"/>
    </source>
</evidence>
<dbReference type="GO" id="GO:0006096">
    <property type="term" value="P:glycolytic process"/>
    <property type="evidence" value="ECO:0007669"/>
    <property type="project" value="UniProtKB-KW"/>
</dbReference>
<dbReference type="GO" id="GO:0004332">
    <property type="term" value="F:fructose-bisphosphate aldolase activity"/>
    <property type="evidence" value="ECO:0007669"/>
    <property type="project" value="UniProtKB-EC"/>
</dbReference>
<evidence type="ECO:0000256" key="5">
    <source>
        <dbReference type="ARBA" id="ARBA00022490"/>
    </source>
</evidence>
<dbReference type="RefSeq" id="WP_192818728.1">
    <property type="nucleotide sequence ID" value="NZ_CP062310.1"/>
</dbReference>
<dbReference type="NCBIfam" id="NF005556">
    <property type="entry name" value="PRK07226.1"/>
    <property type="match status" value="1"/>
</dbReference>
<dbReference type="SUPFAM" id="SSF51569">
    <property type="entry name" value="Aldolase"/>
    <property type="match status" value="1"/>
</dbReference>
<comment type="subcellular location">
    <subcellularLocation>
        <location evidence="2">Cytoplasm</location>
    </subcellularLocation>
</comment>
<comment type="catalytic activity">
    <reaction evidence="1">
        <text>beta-D-fructose 1,6-bisphosphate = D-glyceraldehyde 3-phosphate + dihydroxyacetone phosphate</text>
        <dbReference type="Rhea" id="RHEA:14729"/>
        <dbReference type="ChEBI" id="CHEBI:32966"/>
        <dbReference type="ChEBI" id="CHEBI:57642"/>
        <dbReference type="ChEBI" id="CHEBI:59776"/>
        <dbReference type="EC" id="4.1.2.13"/>
    </reaction>
</comment>
<evidence type="ECO:0000313" key="11">
    <source>
        <dbReference type="Proteomes" id="UP000594121"/>
    </source>
</evidence>
<keyword evidence="11" id="KW-1185">Reference proteome</keyword>
<feature type="active site" description="Schiff-base intermediate with dihydroxyacetone-P" evidence="9">
    <location>
        <position position="182"/>
    </location>
</feature>
<organism evidence="10 11">
    <name type="scientific">Infirmifilum lucidum</name>
    <dbReference type="NCBI Taxonomy" id="2776706"/>
    <lineage>
        <taxon>Archaea</taxon>
        <taxon>Thermoproteota</taxon>
        <taxon>Thermoprotei</taxon>
        <taxon>Thermofilales</taxon>
        <taxon>Thermofilaceae</taxon>
        <taxon>Infirmifilum</taxon>
    </lineage>
</organism>
<evidence type="ECO:0000313" key="10">
    <source>
        <dbReference type="EMBL" id="QOJ78756.1"/>
    </source>
</evidence>
<dbReference type="InterPro" id="IPR013785">
    <property type="entry name" value="Aldolase_TIM"/>
</dbReference>
<dbReference type="InterPro" id="IPR050456">
    <property type="entry name" value="DeoC/FbaB_aldolase"/>
</dbReference>
<feature type="active site" description="Proton donor" evidence="9">
    <location>
        <position position="151"/>
    </location>
</feature>
<accession>A0A7L9FIL7</accession>
<dbReference type="NCBIfam" id="NF040816">
    <property type="entry name" value="Fbpase1_Arch"/>
    <property type="match status" value="1"/>
</dbReference>
<dbReference type="InterPro" id="IPR053414">
    <property type="entry name" value="FBA_class_1"/>
</dbReference>
<keyword evidence="7" id="KW-0456">Lyase</keyword>
<dbReference type="PANTHER" id="PTHR47916:SF1">
    <property type="entry name" value="3-HYDROXY-5-PHOSPHONOOXYPENTANE-2,4-DIONE THIOLASE"/>
    <property type="match status" value="1"/>
</dbReference>
<dbReference type="KEGG" id="thel:IG193_08410"/>
<dbReference type="SMART" id="SM01133">
    <property type="entry name" value="DeoC"/>
    <property type="match status" value="1"/>
</dbReference>
<dbReference type="FunCoup" id="A0A7L9FIL7">
    <property type="interactions" value="50"/>
</dbReference>
<dbReference type="InterPro" id="IPR041720">
    <property type="entry name" value="FbaB-like"/>
</dbReference>